<gene>
    <name evidence="2" type="ORF">CAL13_01880</name>
</gene>
<dbReference type="Gene3D" id="2.60.40.2040">
    <property type="entry name" value="CFA/I fimbrial subunit E, pilin domain"/>
    <property type="match status" value="1"/>
</dbReference>
<feature type="signal peptide" evidence="1">
    <location>
        <begin position="1"/>
        <end position="20"/>
    </location>
</feature>
<keyword evidence="1" id="KW-0732">Signal</keyword>
<dbReference type="Pfam" id="PF04449">
    <property type="entry name" value="Fimbrial_CS1"/>
    <property type="match status" value="1"/>
</dbReference>
<name>A0A1W6YVT6_9BORD</name>
<dbReference type="GO" id="GO:0009289">
    <property type="term" value="C:pilus"/>
    <property type="evidence" value="ECO:0007669"/>
    <property type="project" value="InterPro"/>
</dbReference>
<dbReference type="RefSeq" id="WP_086071329.1">
    <property type="nucleotide sequence ID" value="NZ_CP021109.1"/>
</dbReference>
<organism evidence="2 3">
    <name type="scientific">Bordetella genomosp. 9</name>
    <dbReference type="NCBI Taxonomy" id="1416803"/>
    <lineage>
        <taxon>Bacteria</taxon>
        <taxon>Pseudomonadati</taxon>
        <taxon>Pseudomonadota</taxon>
        <taxon>Betaproteobacteria</taxon>
        <taxon>Burkholderiales</taxon>
        <taxon>Alcaligenaceae</taxon>
        <taxon>Bordetella</taxon>
    </lineage>
</organism>
<dbReference type="InterPro" id="IPR007540">
    <property type="entry name" value="Fimbrial_CS1-type"/>
</dbReference>
<evidence type="ECO:0000256" key="1">
    <source>
        <dbReference type="SAM" id="SignalP"/>
    </source>
</evidence>
<dbReference type="Proteomes" id="UP000194139">
    <property type="component" value="Chromosome"/>
</dbReference>
<evidence type="ECO:0000313" key="3">
    <source>
        <dbReference type="Proteomes" id="UP000194139"/>
    </source>
</evidence>
<reference evidence="2 3" key="1">
    <citation type="submission" date="2017-05" db="EMBL/GenBank/DDBJ databases">
        <title>Complete and WGS of Bordetella genogroups.</title>
        <authorList>
            <person name="Spilker T."/>
            <person name="LiPuma J."/>
        </authorList>
    </citation>
    <scope>NUCLEOTIDE SEQUENCE [LARGE SCALE GENOMIC DNA]</scope>
    <source>
        <strain evidence="2 3">AU17164</strain>
    </source>
</reference>
<protein>
    <recommendedName>
        <fullName evidence="4">Adhesin</fullName>
    </recommendedName>
</protein>
<sequence>MFKNLVAISSLVLASGVAVAETQNMSVTVSADIPTSTFYVTTTSDWNAGEVQAMPWDATNGKLGALQRNLLAKSTIGPITGYLLSEPTISTADGANSIALDVQVNKKTLPVGATSAPELITAADAANERAYPLHIAPNGNTFNPGKYTGTVAMVFESVAP</sequence>
<keyword evidence="3" id="KW-1185">Reference proteome</keyword>
<dbReference type="AlphaFoldDB" id="A0A1W6YVT6"/>
<accession>A0A1W6YVT6</accession>
<proteinExistence type="predicted"/>
<dbReference type="EMBL" id="CP021109">
    <property type="protein sequence ID" value="ARP85104.1"/>
    <property type="molecule type" value="Genomic_DNA"/>
</dbReference>
<feature type="chain" id="PRO_5013207362" description="Adhesin" evidence="1">
    <location>
        <begin position="21"/>
        <end position="160"/>
    </location>
</feature>
<evidence type="ECO:0008006" key="4">
    <source>
        <dbReference type="Google" id="ProtNLM"/>
    </source>
</evidence>
<evidence type="ECO:0000313" key="2">
    <source>
        <dbReference type="EMBL" id="ARP85104.1"/>
    </source>
</evidence>